<evidence type="ECO:0000313" key="2">
    <source>
        <dbReference type="Proteomes" id="UP000887159"/>
    </source>
</evidence>
<accession>A0A8X6T102</accession>
<reference evidence="1" key="1">
    <citation type="submission" date="2020-08" db="EMBL/GenBank/DDBJ databases">
        <title>Multicomponent nature underlies the extraordinary mechanical properties of spider dragline silk.</title>
        <authorList>
            <person name="Kono N."/>
            <person name="Nakamura H."/>
            <person name="Mori M."/>
            <person name="Yoshida Y."/>
            <person name="Ohtoshi R."/>
            <person name="Malay A.D."/>
            <person name="Moran D.A.P."/>
            <person name="Tomita M."/>
            <person name="Numata K."/>
            <person name="Arakawa K."/>
        </authorList>
    </citation>
    <scope>NUCLEOTIDE SEQUENCE</scope>
</reference>
<dbReference type="AlphaFoldDB" id="A0A8X6T102"/>
<protein>
    <submittedName>
        <fullName evidence="1">Uncharacterized protein</fullName>
    </submittedName>
</protein>
<gene>
    <name evidence="1" type="ORF">TNCV_2350561</name>
</gene>
<comment type="caution">
    <text evidence="1">The sequence shown here is derived from an EMBL/GenBank/DDBJ whole genome shotgun (WGS) entry which is preliminary data.</text>
</comment>
<sequence>MRFIPPHSDEEEPQNRSVMVGRAHSLYFERRTSEIGSSSRSYNKRVNIRTCQKRTENLSTQVMNAVAWEMRFAAAQ</sequence>
<keyword evidence="2" id="KW-1185">Reference proteome</keyword>
<dbReference type="Proteomes" id="UP000887159">
    <property type="component" value="Unassembled WGS sequence"/>
</dbReference>
<organism evidence="1 2">
    <name type="scientific">Trichonephila clavipes</name>
    <name type="common">Golden silk orbweaver</name>
    <name type="synonym">Nephila clavipes</name>
    <dbReference type="NCBI Taxonomy" id="2585209"/>
    <lineage>
        <taxon>Eukaryota</taxon>
        <taxon>Metazoa</taxon>
        <taxon>Ecdysozoa</taxon>
        <taxon>Arthropoda</taxon>
        <taxon>Chelicerata</taxon>
        <taxon>Arachnida</taxon>
        <taxon>Araneae</taxon>
        <taxon>Araneomorphae</taxon>
        <taxon>Entelegynae</taxon>
        <taxon>Araneoidea</taxon>
        <taxon>Nephilidae</taxon>
        <taxon>Trichonephila</taxon>
    </lineage>
</organism>
<name>A0A8X6T102_TRICX</name>
<proteinExistence type="predicted"/>
<evidence type="ECO:0000313" key="1">
    <source>
        <dbReference type="EMBL" id="GFY16413.1"/>
    </source>
</evidence>
<dbReference type="EMBL" id="BMAU01021338">
    <property type="protein sequence ID" value="GFY16413.1"/>
    <property type="molecule type" value="Genomic_DNA"/>
</dbReference>